<feature type="region of interest" description="Disordered" evidence="1">
    <location>
        <begin position="178"/>
        <end position="206"/>
    </location>
</feature>
<evidence type="ECO:0000256" key="1">
    <source>
        <dbReference type="SAM" id="MobiDB-lite"/>
    </source>
</evidence>
<dbReference type="RefSeq" id="WP_289455435.1">
    <property type="nucleotide sequence ID" value="NZ_JAUCGQ010000001.1"/>
</dbReference>
<reference evidence="2 3" key="1">
    <citation type="submission" date="2023-06" db="EMBL/GenBank/DDBJ databases">
        <title>Cellulomonas sp. MW4 Whole genome sequence.</title>
        <authorList>
            <person name="Park S."/>
        </authorList>
    </citation>
    <scope>NUCLEOTIDE SEQUENCE [LARGE SCALE GENOMIC DNA]</scope>
    <source>
        <strain evidence="2 3">MW4</strain>
    </source>
</reference>
<protein>
    <recommendedName>
        <fullName evidence="4">Lipoprotein</fullName>
    </recommendedName>
</protein>
<evidence type="ECO:0008006" key="4">
    <source>
        <dbReference type="Google" id="ProtNLM"/>
    </source>
</evidence>
<accession>A0ABT7SHD4</accession>
<evidence type="ECO:0000313" key="2">
    <source>
        <dbReference type="EMBL" id="MDM7855588.1"/>
    </source>
</evidence>
<dbReference type="PROSITE" id="PS51257">
    <property type="entry name" value="PROKAR_LIPOPROTEIN"/>
    <property type="match status" value="1"/>
</dbReference>
<evidence type="ECO:0000313" key="3">
    <source>
        <dbReference type="Proteomes" id="UP001529338"/>
    </source>
</evidence>
<proteinExistence type="predicted"/>
<keyword evidence="3" id="KW-1185">Reference proteome</keyword>
<dbReference type="Proteomes" id="UP001529338">
    <property type="component" value="Unassembled WGS sequence"/>
</dbReference>
<name>A0ABT7SHD4_9CELL</name>
<organism evidence="2 3">
    <name type="scientific">Cellulomonas alba</name>
    <dbReference type="NCBI Taxonomy" id="3053467"/>
    <lineage>
        <taxon>Bacteria</taxon>
        <taxon>Bacillati</taxon>
        <taxon>Actinomycetota</taxon>
        <taxon>Actinomycetes</taxon>
        <taxon>Micrococcales</taxon>
        <taxon>Cellulomonadaceae</taxon>
        <taxon>Cellulomonas</taxon>
    </lineage>
</organism>
<sequence length="206" mass="20879">MAVQWRGRSTTRVVGAGLVGVVALGALGACSGRPGAAAVVDGRTISTSELHTVITELGPYFQDGSTNGVLEAMVEERPMIDLAAEKGVGASDEDAQKLLDQVAKQAGTPGTPTFSPASVEVARASASLSNLQNLSDSDAAMAELTKRIAAQDVTVNPRFGSLGKGNAIEPALARPWFVSSRPAGSSPAPSPAPTDDSVTPAPTSTP</sequence>
<dbReference type="EMBL" id="JAUCGQ010000001">
    <property type="protein sequence ID" value="MDM7855588.1"/>
    <property type="molecule type" value="Genomic_DNA"/>
</dbReference>
<dbReference type="SUPFAM" id="SSF109998">
    <property type="entry name" value="Triger factor/SurA peptide-binding domain-like"/>
    <property type="match status" value="1"/>
</dbReference>
<dbReference type="InterPro" id="IPR027304">
    <property type="entry name" value="Trigger_fact/SurA_dom_sf"/>
</dbReference>
<feature type="compositionally biased region" description="Polar residues" evidence="1">
    <location>
        <begin position="196"/>
        <end position="206"/>
    </location>
</feature>
<comment type="caution">
    <text evidence="2">The sequence shown here is derived from an EMBL/GenBank/DDBJ whole genome shotgun (WGS) entry which is preliminary data.</text>
</comment>
<gene>
    <name evidence="2" type="ORF">QRT04_11675</name>
</gene>